<accession>A0A8X7BTW4</accession>
<sequence length="93" mass="10576">MLERLPRNSTVLPDPSLDPLMALGERARVEKYRFHLPSTRNVGGFRTNSTVLQTPHWTLIRGTIQVEKYRFSPPAFYSLDGRFSNTSALTLAL</sequence>
<reference evidence="1" key="1">
    <citation type="submission" date="2020-08" db="EMBL/GenBank/DDBJ databases">
        <title>Multicomponent nature underlies the extraordinary mechanical properties of spider dragline silk.</title>
        <authorList>
            <person name="Kono N."/>
            <person name="Nakamura H."/>
            <person name="Mori M."/>
            <person name="Yoshida Y."/>
            <person name="Ohtoshi R."/>
            <person name="Malay A.D."/>
            <person name="Moran D.A.P."/>
            <person name="Tomita M."/>
            <person name="Numata K."/>
            <person name="Arakawa K."/>
        </authorList>
    </citation>
    <scope>NUCLEOTIDE SEQUENCE</scope>
</reference>
<dbReference type="Proteomes" id="UP000886998">
    <property type="component" value="Unassembled WGS sequence"/>
</dbReference>
<organism evidence="1 2">
    <name type="scientific">Trichonephila inaurata madagascariensis</name>
    <dbReference type="NCBI Taxonomy" id="2747483"/>
    <lineage>
        <taxon>Eukaryota</taxon>
        <taxon>Metazoa</taxon>
        <taxon>Ecdysozoa</taxon>
        <taxon>Arthropoda</taxon>
        <taxon>Chelicerata</taxon>
        <taxon>Arachnida</taxon>
        <taxon>Araneae</taxon>
        <taxon>Araneomorphae</taxon>
        <taxon>Entelegynae</taxon>
        <taxon>Araneoidea</taxon>
        <taxon>Nephilidae</taxon>
        <taxon>Trichonephila</taxon>
        <taxon>Trichonephila inaurata</taxon>
    </lineage>
</organism>
<protein>
    <submittedName>
        <fullName evidence="1">Uncharacterized protein</fullName>
    </submittedName>
</protein>
<evidence type="ECO:0000313" key="2">
    <source>
        <dbReference type="Proteomes" id="UP000886998"/>
    </source>
</evidence>
<proteinExistence type="predicted"/>
<name>A0A8X7BTW4_9ARAC</name>
<dbReference type="EMBL" id="BMAV01003425">
    <property type="protein sequence ID" value="GFY43008.1"/>
    <property type="molecule type" value="Genomic_DNA"/>
</dbReference>
<evidence type="ECO:0000313" key="1">
    <source>
        <dbReference type="EMBL" id="GFY43008.1"/>
    </source>
</evidence>
<keyword evidence="2" id="KW-1185">Reference proteome</keyword>
<gene>
    <name evidence="1" type="ORF">TNIN_396121</name>
</gene>
<dbReference type="AlphaFoldDB" id="A0A8X7BTW4"/>
<comment type="caution">
    <text evidence="1">The sequence shown here is derived from an EMBL/GenBank/DDBJ whole genome shotgun (WGS) entry which is preliminary data.</text>
</comment>